<proteinExistence type="predicted"/>
<protein>
    <submittedName>
        <fullName evidence="1">Uncharacterized protein</fullName>
    </submittedName>
</protein>
<evidence type="ECO:0000313" key="2">
    <source>
        <dbReference type="Proteomes" id="UP000299102"/>
    </source>
</evidence>
<name>A0A4C1YIP3_EUMVA</name>
<keyword evidence="2" id="KW-1185">Reference proteome</keyword>
<evidence type="ECO:0000313" key="1">
    <source>
        <dbReference type="EMBL" id="GBP74940.1"/>
    </source>
</evidence>
<dbReference type="AlphaFoldDB" id="A0A4C1YIP3"/>
<gene>
    <name evidence="1" type="ORF">EVAR_54263_1</name>
</gene>
<reference evidence="1 2" key="1">
    <citation type="journal article" date="2019" name="Commun. Biol.">
        <title>The bagworm genome reveals a unique fibroin gene that provides high tensile strength.</title>
        <authorList>
            <person name="Kono N."/>
            <person name="Nakamura H."/>
            <person name="Ohtoshi R."/>
            <person name="Tomita M."/>
            <person name="Numata K."/>
            <person name="Arakawa K."/>
        </authorList>
    </citation>
    <scope>NUCLEOTIDE SEQUENCE [LARGE SCALE GENOMIC DNA]</scope>
</reference>
<comment type="caution">
    <text evidence="1">The sequence shown here is derived from an EMBL/GenBank/DDBJ whole genome shotgun (WGS) entry which is preliminary data.</text>
</comment>
<organism evidence="1 2">
    <name type="scientific">Eumeta variegata</name>
    <name type="common">Bagworm moth</name>
    <name type="synonym">Eumeta japonica</name>
    <dbReference type="NCBI Taxonomy" id="151549"/>
    <lineage>
        <taxon>Eukaryota</taxon>
        <taxon>Metazoa</taxon>
        <taxon>Ecdysozoa</taxon>
        <taxon>Arthropoda</taxon>
        <taxon>Hexapoda</taxon>
        <taxon>Insecta</taxon>
        <taxon>Pterygota</taxon>
        <taxon>Neoptera</taxon>
        <taxon>Endopterygota</taxon>
        <taxon>Lepidoptera</taxon>
        <taxon>Glossata</taxon>
        <taxon>Ditrysia</taxon>
        <taxon>Tineoidea</taxon>
        <taxon>Psychidae</taxon>
        <taxon>Oiketicinae</taxon>
        <taxon>Eumeta</taxon>
    </lineage>
</organism>
<accession>A0A4C1YIP3</accession>
<dbReference type="EMBL" id="BGZK01001229">
    <property type="protein sequence ID" value="GBP74940.1"/>
    <property type="molecule type" value="Genomic_DNA"/>
</dbReference>
<dbReference type="Proteomes" id="UP000299102">
    <property type="component" value="Unassembled WGS sequence"/>
</dbReference>
<sequence>MHNGRRRYLTRVLRTSTGRLCSAARHRQSALAGDCRRGIPRRARESLGEFAFYSVIFIPLMRWPAAESSTPCPASEHRQAGVCRSVCSSTSPYRCDGPTLDIALHCGAAAWKLYFVTWYLSRDKSTQLCFHVTHVRLTAGALMSSLPGIRVVCRRVKLQTL</sequence>